<accession>A0A2N9WRX8</accession>
<gene>
    <name evidence="1" type="ORF">BGI32_11830</name>
</gene>
<sequence>MFDPYRKHHICTQLGLADDGSISTDIFILGIENTMIAALSMTIAAECMELRSVYLASIQKDIRQIIQMPHLPKQAFTIAMPISVATHLF</sequence>
<protein>
    <submittedName>
        <fullName evidence="1">Uncharacterized protein</fullName>
    </submittedName>
</protein>
<dbReference type="EMBL" id="MDVB01000110">
    <property type="protein sequence ID" value="PIT13042.1"/>
    <property type="molecule type" value="Genomic_DNA"/>
</dbReference>
<proteinExistence type="predicted"/>
<name>A0A2N9WRX8_9NEIS</name>
<comment type="caution">
    <text evidence="1">The sequence shown here is derived from an EMBL/GenBank/DDBJ whole genome shotgun (WGS) entry which is preliminary data.</text>
</comment>
<evidence type="ECO:0000313" key="1">
    <source>
        <dbReference type="EMBL" id="PIT13042.1"/>
    </source>
</evidence>
<organism evidence="1 2">
    <name type="scientific">Snodgrassella alvi</name>
    <dbReference type="NCBI Taxonomy" id="1196083"/>
    <lineage>
        <taxon>Bacteria</taxon>
        <taxon>Pseudomonadati</taxon>
        <taxon>Pseudomonadota</taxon>
        <taxon>Betaproteobacteria</taxon>
        <taxon>Neisseriales</taxon>
        <taxon>Neisseriaceae</taxon>
        <taxon>Snodgrassella</taxon>
    </lineage>
</organism>
<dbReference type="Proteomes" id="UP000231293">
    <property type="component" value="Unassembled WGS sequence"/>
</dbReference>
<dbReference type="RefSeq" id="WP_100089359.1">
    <property type="nucleotide sequence ID" value="NZ_MDVB01000110.1"/>
</dbReference>
<evidence type="ECO:0000313" key="2">
    <source>
        <dbReference type="Proteomes" id="UP000231293"/>
    </source>
</evidence>
<reference evidence="1 2" key="1">
    <citation type="journal article" date="2017" name="MBio">
        <title>Type VI secretion-mediated competition in the bee gut microbiome.</title>
        <authorList>
            <person name="Steele M.I."/>
            <person name="Kwong W.K."/>
            <person name="Powell J.E."/>
            <person name="Whiteley M."/>
            <person name="Moran N.A."/>
        </authorList>
    </citation>
    <scope>NUCLEOTIDE SEQUENCE [LARGE SCALE GENOMIC DNA]</scope>
    <source>
        <strain evidence="1 2">App2-2</strain>
    </source>
</reference>
<dbReference type="AlphaFoldDB" id="A0A2N9WRX8"/>